<evidence type="ECO:0000313" key="2">
    <source>
        <dbReference type="EMBL" id="OIJ24969.1"/>
    </source>
</evidence>
<dbReference type="EMBL" id="JZDQ02000031">
    <property type="protein sequence ID" value="OIJ24969.1"/>
    <property type="molecule type" value="Genomic_DNA"/>
</dbReference>
<reference evidence="2" key="1">
    <citation type="submission" date="2016-10" db="EMBL/GenBank/DDBJ databases">
        <title>Draft Genome Sequence of Nocardioides luteus Strain BAFB, an Alkane-Degrading Bacterium Isolated from JP-7 Polluted Soil.</title>
        <authorList>
            <person name="Brown L."/>
            <person name="Ruiz O.N."/>
            <person name="Gunasekera T."/>
        </authorList>
    </citation>
    <scope>NUCLEOTIDE SEQUENCE [LARGE SCALE GENOMIC DNA]</scope>
    <source>
        <strain evidence="2">BAFB</strain>
    </source>
</reference>
<feature type="transmembrane region" description="Helical" evidence="1">
    <location>
        <begin position="20"/>
        <end position="41"/>
    </location>
</feature>
<dbReference type="Proteomes" id="UP000033772">
    <property type="component" value="Unassembled WGS sequence"/>
</dbReference>
<gene>
    <name evidence="2" type="ORF">UG56_020380</name>
</gene>
<name>A0A1J4N3M0_9ACTN</name>
<organism evidence="2 3">
    <name type="scientific">Nocardioides luteus</name>
    <dbReference type="NCBI Taxonomy" id="1844"/>
    <lineage>
        <taxon>Bacteria</taxon>
        <taxon>Bacillati</taxon>
        <taxon>Actinomycetota</taxon>
        <taxon>Actinomycetes</taxon>
        <taxon>Propionibacteriales</taxon>
        <taxon>Nocardioidaceae</taxon>
        <taxon>Nocardioides</taxon>
    </lineage>
</organism>
<sequence length="167" mass="18922">MRAGSVPEEFQQPIAHSGWWLVLALAFLAAMALYYLAVILLTRKRREVVEVETPWVPEPRDLRAEHLAEIDRIERSVHRGDVPARVGHQHLSRTVRDYVAEVSQIPADKMVLADLKATVRSDPRTRPLAMAVEVMYPPAFASEEEGQASDRFPEALSRARQVVTTWT</sequence>
<keyword evidence="1" id="KW-0472">Membrane</keyword>
<comment type="caution">
    <text evidence="2">The sequence shown here is derived from an EMBL/GenBank/DDBJ whole genome shotgun (WGS) entry which is preliminary data.</text>
</comment>
<accession>A0A1J4N3M0</accession>
<keyword evidence="1" id="KW-1133">Transmembrane helix</keyword>
<dbReference type="AlphaFoldDB" id="A0A1J4N3M0"/>
<keyword evidence="3" id="KW-1185">Reference proteome</keyword>
<dbReference type="OrthoDB" id="3784263at2"/>
<protein>
    <submittedName>
        <fullName evidence="2">Uncharacterized protein</fullName>
    </submittedName>
</protein>
<dbReference type="STRING" id="1844.UG56_020380"/>
<evidence type="ECO:0000313" key="3">
    <source>
        <dbReference type="Proteomes" id="UP000033772"/>
    </source>
</evidence>
<proteinExistence type="predicted"/>
<evidence type="ECO:0000256" key="1">
    <source>
        <dbReference type="SAM" id="Phobius"/>
    </source>
</evidence>
<keyword evidence="1" id="KW-0812">Transmembrane</keyword>
<dbReference type="RefSeq" id="WP_045547828.1">
    <property type="nucleotide sequence ID" value="NZ_JZDQ02000031.1"/>
</dbReference>